<dbReference type="Proteomes" id="UP001165083">
    <property type="component" value="Unassembled WGS sequence"/>
</dbReference>
<reference evidence="2" key="1">
    <citation type="submission" date="2023-04" db="EMBL/GenBank/DDBJ databases">
        <title>Phytophthora lilii NBRC 32176.</title>
        <authorList>
            <person name="Ichikawa N."/>
            <person name="Sato H."/>
            <person name="Tonouchi N."/>
        </authorList>
    </citation>
    <scope>NUCLEOTIDE SEQUENCE</scope>
    <source>
        <strain evidence="2">NBRC 32176</strain>
    </source>
</reference>
<keyword evidence="1" id="KW-0472">Membrane</keyword>
<feature type="transmembrane region" description="Helical" evidence="1">
    <location>
        <begin position="87"/>
        <end position="105"/>
    </location>
</feature>
<name>A0A9W6U9D8_9STRA</name>
<organism evidence="2 3">
    <name type="scientific">Phytophthora lilii</name>
    <dbReference type="NCBI Taxonomy" id="2077276"/>
    <lineage>
        <taxon>Eukaryota</taxon>
        <taxon>Sar</taxon>
        <taxon>Stramenopiles</taxon>
        <taxon>Oomycota</taxon>
        <taxon>Peronosporomycetes</taxon>
        <taxon>Peronosporales</taxon>
        <taxon>Peronosporaceae</taxon>
        <taxon>Phytophthora</taxon>
    </lineage>
</organism>
<keyword evidence="1" id="KW-1133">Transmembrane helix</keyword>
<accession>A0A9W6U9D8</accession>
<sequence length="531" mass="58580">MMPGAAPAAAAAAAGGMLPPHLAAAPPSEDAIQQLMRLELLEHYCNTTSRTHVFLVCMLTPLPVLGVAILLEYISLDPPPEGWAANWMFWIRLSLMVFALTIAGFPQMNSFIPGLDFTFTKMFIASIGITAAQTGTYLLESVVFGFPVPFMWQFGAITMAVYAPVVIRLHIQTKNELSSGASRATGLLATVLRVARNPNAFQIALLDDVRLWASPPNLIPEQLNTRMQALGDSGVYGPTGTPSNRAASIITKAKRHQTRPWGCFRVSVAPDAKQVFLKRQEADIDPQRSKEIVIQGLQLLFHCEYLALVEYVECIVPLMFVVYKSILEQLPHVVYYPGGSGKLGHECGDKSDNVCGIGNRVTYFTALIFPTKVCVLTASPACFCFRDTTLSSTDKPVFGDNFLIAISTRISRIMLPQQTKLDKQGTAPLATRVKRSKCVAVIATDAAEYVAIAVSVVLTVIESRSVASCTYTHLMFSRHPVKTWHHEHVSLSDVAQDYYWNLSVVPSKHLASWRYEEKVESRILDSSRRSW</sequence>
<feature type="transmembrane region" description="Helical" evidence="1">
    <location>
        <begin position="53"/>
        <end position="75"/>
    </location>
</feature>
<keyword evidence="3" id="KW-1185">Reference proteome</keyword>
<evidence type="ECO:0000256" key="1">
    <source>
        <dbReference type="SAM" id="Phobius"/>
    </source>
</evidence>
<evidence type="ECO:0000313" key="2">
    <source>
        <dbReference type="EMBL" id="GMF27818.1"/>
    </source>
</evidence>
<comment type="caution">
    <text evidence="2">The sequence shown here is derived from an EMBL/GenBank/DDBJ whole genome shotgun (WGS) entry which is preliminary data.</text>
</comment>
<dbReference type="EMBL" id="BSXW01000679">
    <property type="protein sequence ID" value="GMF27818.1"/>
    <property type="molecule type" value="Genomic_DNA"/>
</dbReference>
<feature type="transmembrane region" description="Helical" evidence="1">
    <location>
        <begin position="117"/>
        <end position="139"/>
    </location>
</feature>
<proteinExistence type="predicted"/>
<dbReference type="AlphaFoldDB" id="A0A9W6U9D8"/>
<keyword evidence="1" id="KW-0812">Transmembrane</keyword>
<protein>
    <submittedName>
        <fullName evidence="2">Unnamed protein product</fullName>
    </submittedName>
</protein>
<gene>
    <name evidence="2" type="ORF">Plil01_001166900</name>
</gene>
<evidence type="ECO:0000313" key="3">
    <source>
        <dbReference type="Proteomes" id="UP001165083"/>
    </source>
</evidence>